<organism evidence="15 16">
    <name type="scientific">Hypsibius exemplaris</name>
    <name type="common">Freshwater tardigrade</name>
    <dbReference type="NCBI Taxonomy" id="2072580"/>
    <lineage>
        <taxon>Eukaryota</taxon>
        <taxon>Metazoa</taxon>
        <taxon>Ecdysozoa</taxon>
        <taxon>Tardigrada</taxon>
        <taxon>Eutardigrada</taxon>
        <taxon>Parachela</taxon>
        <taxon>Hypsibioidea</taxon>
        <taxon>Hypsibiidae</taxon>
        <taxon>Hypsibius</taxon>
    </lineage>
</organism>
<evidence type="ECO:0000259" key="14">
    <source>
        <dbReference type="SMART" id="SM00458"/>
    </source>
</evidence>
<dbReference type="GO" id="GO:0006493">
    <property type="term" value="P:protein O-linked glycosylation"/>
    <property type="evidence" value="ECO:0007669"/>
    <property type="project" value="TreeGrafter"/>
</dbReference>
<sequence length="608" mass="68747">MKNRKIPSAQERRTLAIIPRRIPKTLAVVIATVIVGGSALLGIRASQRPQTQFADHNDDAVNNQIPEILNLPVPNLAVSSPAVVPVGRTANYETRSDIVPENGPGELAVAMPFLSFKNKAMEAEAVFKKETFNLMASDLISLQRKLPEQRGAKCRDEKYDVSLPTATVIIAFYNEPLSTLLRTVWSVINRSRPEHLLEVLLVDDASEREENKADLDNYVSSHFGTRVRILRQPAHKGLIQGKLAGARNATTEVLVFLDSHCEVNVGWLEPLLARIKTNRKLVACPMVDTIRAEDMSYTPSANWATGLFTWSLYYKWGPVGLTAAEKKRIGDADFEPHKTPTFPGGLFAMDRKWFFEVGSYDEQMEGWGGENLEMSFRVWMCGGVLEFIPCSRVGHISRTHTYNFADEDRNHQVNSARLAEVWMDDYKRHFYVARPAMKGAPIGNLSSRVAIRENLHCKSFKWFLENVFAEKFVPDEHSKKNGQIRNNGTHYCLHTNTPDEHSGSEFSIKPCITDSKRRDYLLQLFSLSVDDELRREEWCLDADSRVPTKLNPYVCDVNSHRHWTYTTNLQLRNSQTGKCLGARGDQADLQPCSDGPNQKWEFLPTQGL</sequence>
<evidence type="ECO:0000256" key="5">
    <source>
        <dbReference type="ARBA" id="ARBA00022734"/>
    </source>
</evidence>
<evidence type="ECO:0000256" key="1">
    <source>
        <dbReference type="ARBA" id="ARBA00001936"/>
    </source>
</evidence>
<dbReference type="UniPathway" id="UPA00378"/>
<dbReference type="InterPro" id="IPR045885">
    <property type="entry name" value="GalNAc-T"/>
</dbReference>
<comment type="caution">
    <text evidence="15">The sequence shown here is derived from an EMBL/GenBank/DDBJ whole genome shotgun (WGS) entry which is preliminary data.</text>
</comment>
<protein>
    <recommendedName>
        <fullName evidence="13">Polypeptide N-acetylgalactosaminyltransferase</fullName>
        <ecNumber evidence="13">2.4.1.-</ecNumber>
    </recommendedName>
    <alternativeName>
        <fullName evidence="13">Protein-UDP acetylgalactosaminyltransferase</fullName>
    </alternativeName>
</protein>
<evidence type="ECO:0000256" key="3">
    <source>
        <dbReference type="ARBA" id="ARBA00005680"/>
    </source>
</evidence>
<keyword evidence="6" id="KW-0735">Signal-anchor</keyword>
<dbReference type="PANTHER" id="PTHR11675:SF43">
    <property type="entry name" value="POLYPEPTIDE N-ACETYLGALACTOSAMINYLTRANSFERASE 1"/>
    <property type="match status" value="1"/>
</dbReference>
<evidence type="ECO:0000256" key="11">
    <source>
        <dbReference type="ARBA" id="ARBA00023180"/>
    </source>
</evidence>
<dbReference type="Proteomes" id="UP000192578">
    <property type="component" value="Unassembled WGS sequence"/>
</dbReference>
<gene>
    <name evidence="15" type="ORF">BV898_10591</name>
</gene>
<keyword evidence="13" id="KW-0808">Transferase</keyword>
<evidence type="ECO:0000256" key="9">
    <source>
        <dbReference type="ARBA" id="ARBA00023136"/>
    </source>
</evidence>
<evidence type="ECO:0000256" key="13">
    <source>
        <dbReference type="RuleBase" id="RU361242"/>
    </source>
</evidence>
<dbReference type="CDD" id="cd02510">
    <property type="entry name" value="pp-GalNAc-T"/>
    <property type="match status" value="1"/>
</dbReference>
<evidence type="ECO:0000313" key="16">
    <source>
        <dbReference type="Proteomes" id="UP000192578"/>
    </source>
</evidence>
<evidence type="ECO:0000313" key="15">
    <source>
        <dbReference type="EMBL" id="OQV15207.1"/>
    </source>
</evidence>
<dbReference type="SMART" id="SM00458">
    <property type="entry name" value="RICIN"/>
    <property type="match status" value="1"/>
</dbReference>
<evidence type="ECO:0000256" key="12">
    <source>
        <dbReference type="ARBA" id="ARBA00023211"/>
    </source>
</evidence>
<feature type="domain" description="Ricin B lectin" evidence="14">
    <location>
        <begin position="478"/>
        <end position="603"/>
    </location>
</feature>
<keyword evidence="12 13" id="KW-0464">Manganese</keyword>
<dbReference type="EC" id="2.4.1.-" evidence="13"/>
<dbReference type="GO" id="GO:0000139">
    <property type="term" value="C:Golgi membrane"/>
    <property type="evidence" value="ECO:0007669"/>
    <property type="project" value="UniProtKB-SubCell"/>
</dbReference>
<dbReference type="SUPFAM" id="SSF53448">
    <property type="entry name" value="Nucleotide-diphospho-sugar transferases"/>
    <property type="match status" value="1"/>
</dbReference>
<dbReference type="PANTHER" id="PTHR11675">
    <property type="entry name" value="N-ACETYLGALACTOSAMINYLTRANSFERASE"/>
    <property type="match status" value="1"/>
</dbReference>
<dbReference type="AlphaFoldDB" id="A0A1W0WJ68"/>
<keyword evidence="11" id="KW-0325">Glycoprotein</keyword>
<dbReference type="FunFam" id="3.90.550.10:FF:000053">
    <property type="entry name" value="Polypeptide N-acetylgalactosaminyltransferase"/>
    <property type="match status" value="1"/>
</dbReference>
<dbReference type="SUPFAM" id="SSF50370">
    <property type="entry name" value="Ricin B-like lectins"/>
    <property type="match status" value="1"/>
</dbReference>
<dbReference type="InterPro" id="IPR000772">
    <property type="entry name" value="Ricin_B_lectin"/>
</dbReference>
<dbReference type="GO" id="GO:0030246">
    <property type="term" value="F:carbohydrate binding"/>
    <property type="evidence" value="ECO:0007669"/>
    <property type="project" value="UniProtKB-KW"/>
</dbReference>
<comment type="similarity">
    <text evidence="3 13">Belongs to the glycosyltransferase 2 family. GalNAc-T subfamily.</text>
</comment>
<keyword evidence="5 13" id="KW-0430">Lectin</keyword>
<feature type="transmembrane region" description="Helical" evidence="13">
    <location>
        <begin position="21"/>
        <end position="43"/>
    </location>
</feature>
<dbReference type="InterPro" id="IPR029044">
    <property type="entry name" value="Nucleotide-diphossugar_trans"/>
</dbReference>
<dbReference type="Gene3D" id="3.90.550.10">
    <property type="entry name" value="Spore Coat Polysaccharide Biosynthesis Protein SpsA, Chain A"/>
    <property type="match status" value="1"/>
</dbReference>
<keyword evidence="4 13" id="KW-0812">Transmembrane</keyword>
<keyword evidence="16" id="KW-1185">Reference proteome</keyword>
<keyword evidence="9 13" id="KW-0472">Membrane</keyword>
<dbReference type="EMBL" id="MTYJ01000092">
    <property type="protein sequence ID" value="OQV15207.1"/>
    <property type="molecule type" value="Genomic_DNA"/>
</dbReference>
<keyword evidence="8 13" id="KW-0333">Golgi apparatus</keyword>
<name>A0A1W0WJ68_HYPEX</name>
<dbReference type="Gene3D" id="2.80.10.50">
    <property type="match status" value="1"/>
</dbReference>
<proteinExistence type="inferred from homology"/>
<evidence type="ECO:0000256" key="6">
    <source>
        <dbReference type="ARBA" id="ARBA00022968"/>
    </source>
</evidence>
<evidence type="ECO:0000256" key="7">
    <source>
        <dbReference type="ARBA" id="ARBA00022989"/>
    </source>
</evidence>
<evidence type="ECO:0000256" key="10">
    <source>
        <dbReference type="ARBA" id="ARBA00023157"/>
    </source>
</evidence>
<dbReference type="OrthoDB" id="416652at2759"/>
<comment type="subcellular location">
    <subcellularLocation>
        <location evidence="2 13">Golgi apparatus membrane</location>
        <topology evidence="2 13">Single-pass type II membrane protein</topology>
    </subcellularLocation>
</comment>
<dbReference type="GO" id="GO:0004653">
    <property type="term" value="F:polypeptide N-acetylgalactosaminyltransferase activity"/>
    <property type="evidence" value="ECO:0007669"/>
    <property type="project" value="TreeGrafter"/>
</dbReference>
<comment type="cofactor">
    <cofactor evidence="1 13">
        <name>Mn(2+)</name>
        <dbReference type="ChEBI" id="CHEBI:29035"/>
    </cofactor>
</comment>
<dbReference type="Pfam" id="PF00535">
    <property type="entry name" value="Glycos_transf_2"/>
    <property type="match status" value="1"/>
</dbReference>
<keyword evidence="10 13" id="KW-1015">Disulfide bond</keyword>
<dbReference type="InterPro" id="IPR035992">
    <property type="entry name" value="Ricin_B-like_lectins"/>
</dbReference>
<dbReference type="InterPro" id="IPR001173">
    <property type="entry name" value="Glyco_trans_2-like"/>
</dbReference>
<dbReference type="PROSITE" id="PS50231">
    <property type="entry name" value="RICIN_B_LECTIN"/>
    <property type="match status" value="1"/>
</dbReference>
<keyword evidence="7 13" id="KW-1133">Transmembrane helix</keyword>
<accession>A0A1W0WJ68</accession>
<keyword evidence="13" id="KW-0328">Glycosyltransferase</keyword>
<evidence type="ECO:0000256" key="8">
    <source>
        <dbReference type="ARBA" id="ARBA00023034"/>
    </source>
</evidence>
<comment type="pathway">
    <text evidence="13">Protein modification; protein glycosylation.</text>
</comment>
<dbReference type="Pfam" id="PF00652">
    <property type="entry name" value="Ricin_B_lectin"/>
    <property type="match status" value="1"/>
</dbReference>
<reference evidence="16" key="1">
    <citation type="submission" date="2017-01" db="EMBL/GenBank/DDBJ databases">
        <title>Comparative genomics of anhydrobiosis in the tardigrade Hypsibius dujardini.</title>
        <authorList>
            <person name="Yoshida Y."/>
            <person name="Koutsovoulos G."/>
            <person name="Laetsch D."/>
            <person name="Stevens L."/>
            <person name="Kumar S."/>
            <person name="Horikawa D."/>
            <person name="Ishino K."/>
            <person name="Komine S."/>
            <person name="Tomita M."/>
            <person name="Blaxter M."/>
            <person name="Arakawa K."/>
        </authorList>
    </citation>
    <scope>NUCLEOTIDE SEQUENCE [LARGE SCALE GENOMIC DNA]</scope>
    <source>
        <strain evidence="16">Z151</strain>
    </source>
</reference>
<evidence type="ECO:0000256" key="2">
    <source>
        <dbReference type="ARBA" id="ARBA00004323"/>
    </source>
</evidence>
<evidence type="ECO:0000256" key="4">
    <source>
        <dbReference type="ARBA" id="ARBA00022692"/>
    </source>
</evidence>